<dbReference type="GO" id="GO:0046113">
    <property type="term" value="P:nucleobase catabolic process"/>
    <property type="evidence" value="ECO:0007669"/>
    <property type="project" value="UniProtKB-UniRule"/>
</dbReference>
<feature type="active site" description="Proton donor" evidence="6">
    <location>
        <position position="29"/>
    </location>
</feature>
<proteinExistence type="inferred from homology"/>
<keyword evidence="2 6" id="KW-0378">Hydrolase</keyword>
<comment type="catalytic activity">
    <reaction evidence="6">
        <text>D-ribose 5-phosphate + uracil = psi-UMP + H2O</text>
        <dbReference type="Rhea" id="RHEA:18337"/>
        <dbReference type="ChEBI" id="CHEBI:15377"/>
        <dbReference type="ChEBI" id="CHEBI:17568"/>
        <dbReference type="ChEBI" id="CHEBI:58380"/>
        <dbReference type="ChEBI" id="CHEBI:78346"/>
        <dbReference type="EC" id="4.2.1.70"/>
    </reaction>
</comment>
<evidence type="ECO:0000313" key="7">
    <source>
        <dbReference type="EMBL" id="PKK89255.1"/>
    </source>
</evidence>
<evidence type="ECO:0000313" key="8">
    <source>
        <dbReference type="Proteomes" id="UP000233256"/>
    </source>
</evidence>
<feature type="binding site" evidence="6">
    <location>
        <begin position="145"/>
        <end position="147"/>
    </location>
    <ligand>
        <name>substrate</name>
    </ligand>
</feature>
<reference evidence="7 8" key="1">
    <citation type="journal article" date="2017" name="ISME J.">
        <title>Potential for microbial H2 and metal transformations associated with novel bacteria and archaea in deep terrestrial subsurface sediments.</title>
        <authorList>
            <person name="Hernsdorf A.W."/>
            <person name="Amano Y."/>
            <person name="Miyakawa K."/>
            <person name="Ise K."/>
            <person name="Suzuki Y."/>
            <person name="Anantharaman K."/>
            <person name="Probst A."/>
            <person name="Burstein D."/>
            <person name="Thomas B.C."/>
            <person name="Banfield J.F."/>
        </authorList>
    </citation>
    <scope>NUCLEOTIDE SEQUENCE [LARGE SCALE GENOMIC DNA]</scope>
    <source>
        <strain evidence="7">HGW-Wallbacteria-1</strain>
    </source>
</reference>
<dbReference type="PANTHER" id="PTHR42909">
    <property type="entry name" value="ZGC:136858"/>
    <property type="match status" value="1"/>
</dbReference>
<protein>
    <recommendedName>
        <fullName evidence="6">Pseudouridine-5'-phosphate glycosidase</fullName>
        <shortName evidence="6">PsiMP glycosidase</shortName>
        <ecNumber evidence="6">4.2.1.70</ecNumber>
    </recommendedName>
</protein>
<dbReference type="Pfam" id="PF04227">
    <property type="entry name" value="Indigoidine_A"/>
    <property type="match status" value="1"/>
</dbReference>
<gene>
    <name evidence="6" type="primary">psuG</name>
    <name evidence="7" type="ORF">CVV64_15205</name>
</gene>
<dbReference type="GO" id="GO:0046872">
    <property type="term" value="F:metal ion binding"/>
    <property type="evidence" value="ECO:0007669"/>
    <property type="project" value="UniProtKB-KW"/>
</dbReference>
<dbReference type="GO" id="GO:0005737">
    <property type="term" value="C:cytoplasm"/>
    <property type="evidence" value="ECO:0007669"/>
    <property type="project" value="TreeGrafter"/>
</dbReference>
<accession>A0A2N1PLP7</accession>
<feature type="binding site" evidence="6">
    <location>
        <position position="91"/>
    </location>
    <ligand>
        <name>substrate</name>
    </ligand>
</feature>
<comment type="function">
    <text evidence="6">Catalyzes the reversible cleavage of pseudouridine 5'-phosphate (PsiMP) to ribose 5-phosphate and uracil. Functions biologically in the cleavage direction, as part of a pseudouridine degradation pathway.</text>
</comment>
<comment type="cofactor">
    <cofactor evidence="6">
        <name>Mn(2+)</name>
        <dbReference type="ChEBI" id="CHEBI:29035"/>
    </cofactor>
    <text evidence="6">Binds 1 Mn(2+) ion per subunit.</text>
</comment>
<dbReference type="EC" id="4.2.1.70" evidence="6"/>
<keyword evidence="5 6" id="KW-0326">Glycosidase</keyword>
<comment type="similarity">
    <text evidence="6">Belongs to the pseudouridine-5'-phosphate glycosidase family.</text>
</comment>
<dbReference type="SUPFAM" id="SSF110581">
    <property type="entry name" value="Indigoidine synthase A-like"/>
    <property type="match status" value="1"/>
</dbReference>
<feature type="active site" description="Nucleophile" evidence="6">
    <location>
        <position position="164"/>
    </location>
</feature>
<dbReference type="GO" id="GO:0004730">
    <property type="term" value="F:pseudouridylate synthase activity"/>
    <property type="evidence" value="ECO:0007669"/>
    <property type="project" value="UniProtKB-UniRule"/>
</dbReference>
<dbReference type="HAMAP" id="MF_01876">
    <property type="entry name" value="PsiMP_glycosidase"/>
    <property type="match status" value="1"/>
</dbReference>
<sequence length="312" mass="33521">MNYPMNYPMKVSDEVTEAIKAGMAVVALESTIISHGMPWPQNVETALSIEALVREGGAVPATIVLMEGSLVVGLSTSQIEAMGRKGRDVVKVSRRDMPLILAKREMGATTVSATMIAAARAGIHVFVTGGLGGVHRGWQGSMDISADLREFSRSPVCVVCAGAKAILDLPATMEYLETEGIPVLGFETDELPAFYSRRSGIALQQRVDNCEQAARAWLISRSIFESQGMIIACPVPEDDEIHETIMGEHIGKALEESRSQGIRGKDVTPFLLARVCELTGGESLKANIALVRNNARIGTELACAIAELLRNN</sequence>
<evidence type="ECO:0000256" key="4">
    <source>
        <dbReference type="ARBA" id="ARBA00023239"/>
    </source>
</evidence>
<keyword evidence="1 6" id="KW-0479">Metal-binding</keyword>
<evidence type="ECO:0000256" key="3">
    <source>
        <dbReference type="ARBA" id="ARBA00023211"/>
    </source>
</evidence>
<evidence type="ECO:0000256" key="5">
    <source>
        <dbReference type="ARBA" id="ARBA00023295"/>
    </source>
</evidence>
<dbReference type="PANTHER" id="PTHR42909:SF1">
    <property type="entry name" value="CARBOHYDRATE KINASE PFKB DOMAIN-CONTAINING PROTEIN"/>
    <property type="match status" value="1"/>
</dbReference>
<comment type="caution">
    <text evidence="7">The sequence shown here is derived from an EMBL/GenBank/DDBJ whole genome shotgun (WGS) entry which is preliminary data.</text>
</comment>
<name>A0A2N1PLP7_9BACT</name>
<feature type="binding site" evidence="6">
    <location>
        <position position="111"/>
    </location>
    <ligand>
        <name>substrate</name>
    </ligand>
</feature>
<organism evidence="7 8">
    <name type="scientific">Candidatus Wallbacteria bacterium HGW-Wallbacteria-1</name>
    <dbReference type="NCBI Taxonomy" id="2013854"/>
    <lineage>
        <taxon>Bacteria</taxon>
        <taxon>Candidatus Walliibacteriota</taxon>
    </lineage>
</organism>
<dbReference type="InterPro" id="IPR007342">
    <property type="entry name" value="PsuG"/>
</dbReference>
<dbReference type="AlphaFoldDB" id="A0A2N1PLP7"/>
<comment type="subunit">
    <text evidence="6">Homotrimer.</text>
</comment>
<evidence type="ECO:0000256" key="1">
    <source>
        <dbReference type="ARBA" id="ARBA00022723"/>
    </source>
</evidence>
<feature type="binding site" evidence="6">
    <location>
        <position position="143"/>
    </location>
    <ligand>
        <name>Mn(2+)</name>
        <dbReference type="ChEBI" id="CHEBI:29035"/>
    </ligand>
</feature>
<dbReference type="Gene3D" id="3.40.1790.10">
    <property type="entry name" value="Indigoidine synthase domain"/>
    <property type="match status" value="1"/>
</dbReference>
<evidence type="ECO:0000256" key="6">
    <source>
        <dbReference type="HAMAP-Rule" id="MF_01876"/>
    </source>
</evidence>
<dbReference type="GO" id="GO:0016798">
    <property type="term" value="F:hydrolase activity, acting on glycosyl bonds"/>
    <property type="evidence" value="ECO:0007669"/>
    <property type="project" value="UniProtKB-KW"/>
</dbReference>
<dbReference type="InterPro" id="IPR022830">
    <property type="entry name" value="Indigdn_synthA-like"/>
</dbReference>
<keyword evidence="3 6" id="KW-0464">Manganese</keyword>
<keyword evidence="4 6" id="KW-0456">Lyase</keyword>
<evidence type="ECO:0000256" key="2">
    <source>
        <dbReference type="ARBA" id="ARBA00022801"/>
    </source>
</evidence>
<dbReference type="EMBL" id="PGXC01000022">
    <property type="protein sequence ID" value="PKK89255.1"/>
    <property type="molecule type" value="Genomic_DNA"/>
</dbReference>
<dbReference type="Proteomes" id="UP000233256">
    <property type="component" value="Unassembled WGS sequence"/>
</dbReference>